<keyword evidence="3" id="KW-0949">S-adenosyl-L-methionine</keyword>
<sequence length="50" mass="5478">MITAKRQVKPFLKWAGGKGQLLDRIAAHLPPALKTGRIKKYFEPFLGGGA</sequence>
<evidence type="ECO:0000313" key="4">
    <source>
        <dbReference type="EMBL" id="KJJ85098.1"/>
    </source>
</evidence>
<dbReference type="GO" id="GO:0032259">
    <property type="term" value="P:methylation"/>
    <property type="evidence" value="ECO:0007669"/>
    <property type="project" value="UniProtKB-KW"/>
</dbReference>
<evidence type="ECO:0000256" key="1">
    <source>
        <dbReference type="ARBA" id="ARBA00022603"/>
    </source>
</evidence>
<comment type="caution">
    <text evidence="4">The sequence shown here is derived from an EMBL/GenBank/DDBJ whole genome shotgun (WGS) entry which is preliminary data.</text>
</comment>
<evidence type="ECO:0000313" key="5">
    <source>
        <dbReference type="Proteomes" id="UP000033428"/>
    </source>
</evidence>
<dbReference type="InterPro" id="IPR029063">
    <property type="entry name" value="SAM-dependent_MTases_sf"/>
</dbReference>
<dbReference type="EC" id="2.1.1.72" evidence="4"/>
<dbReference type="Proteomes" id="UP000033428">
    <property type="component" value="Unassembled WGS sequence"/>
</dbReference>
<dbReference type="Pfam" id="PF02086">
    <property type="entry name" value="MethyltransfD12"/>
    <property type="match status" value="1"/>
</dbReference>
<keyword evidence="2 4" id="KW-0808">Transferase</keyword>
<dbReference type="AlphaFoldDB" id="A0A0F0CP24"/>
<dbReference type="PRINTS" id="PR00505">
    <property type="entry name" value="D12N6MTFRASE"/>
</dbReference>
<evidence type="ECO:0000256" key="2">
    <source>
        <dbReference type="ARBA" id="ARBA00022679"/>
    </source>
</evidence>
<organism evidence="4 5">
    <name type="scientific">Candidatus Omnitrophus magneticus</name>
    <dbReference type="NCBI Taxonomy" id="1609969"/>
    <lineage>
        <taxon>Bacteria</taxon>
        <taxon>Pseudomonadati</taxon>
        <taxon>Candidatus Omnitrophota</taxon>
        <taxon>Candidatus Omnitrophus</taxon>
    </lineage>
</organism>
<proteinExistence type="predicted"/>
<name>A0A0F0CP24_9BACT</name>
<keyword evidence="1 4" id="KW-0489">Methyltransferase</keyword>
<reference evidence="4 5" key="1">
    <citation type="submission" date="2015-02" db="EMBL/GenBank/DDBJ databases">
        <title>Single-cell genomics of uncultivated deep-branching MTB reveals a conserved set of magnetosome genes.</title>
        <authorList>
            <person name="Kolinko S."/>
            <person name="Richter M."/>
            <person name="Glockner F.O."/>
            <person name="Brachmann A."/>
            <person name="Schuler D."/>
        </authorList>
    </citation>
    <scope>NUCLEOTIDE SEQUENCE [LARGE SCALE GENOMIC DNA]</scope>
    <source>
        <strain evidence="4">SKK-01</strain>
    </source>
</reference>
<dbReference type="GO" id="GO:0009307">
    <property type="term" value="P:DNA restriction-modification system"/>
    <property type="evidence" value="ECO:0007669"/>
    <property type="project" value="InterPro"/>
</dbReference>
<accession>A0A0F0CP24</accession>
<dbReference type="EMBL" id="JYNY01000222">
    <property type="protein sequence ID" value="KJJ85098.1"/>
    <property type="molecule type" value="Genomic_DNA"/>
</dbReference>
<evidence type="ECO:0000256" key="3">
    <source>
        <dbReference type="ARBA" id="ARBA00022691"/>
    </source>
</evidence>
<dbReference type="Gene3D" id="3.40.50.150">
    <property type="entry name" value="Vaccinia Virus protein VP39"/>
    <property type="match status" value="1"/>
</dbReference>
<keyword evidence="5" id="KW-1185">Reference proteome</keyword>
<gene>
    <name evidence="4" type="ORF">OMAG_001062</name>
</gene>
<protein>
    <submittedName>
        <fullName evidence="4">D12 class N6 adenine-specific DNA methyltransferase domain protein</fullName>
        <ecNumber evidence="4">2.1.1.72</ecNumber>
    </submittedName>
</protein>
<dbReference type="SUPFAM" id="SSF53335">
    <property type="entry name" value="S-adenosyl-L-methionine-dependent methyltransferases"/>
    <property type="match status" value="1"/>
</dbReference>
<dbReference type="GO" id="GO:0009007">
    <property type="term" value="F:site-specific DNA-methyltransferase (adenine-specific) activity"/>
    <property type="evidence" value="ECO:0007669"/>
    <property type="project" value="UniProtKB-EC"/>
</dbReference>
<dbReference type="InterPro" id="IPR012327">
    <property type="entry name" value="MeTrfase_D12"/>
</dbReference>